<feature type="transmembrane region" description="Helical" evidence="1">
    <location>
        <begin position="57"/>
        <end position="75"/>
    </location>
</feature>
<accession>A0AAE0P7S1</accession>
<protein>
    <submittedName>
        <fullName evidence="2">Uncharacterized protein</fullName>
    </submittedName>
</protein>
<dbReference type="EMBL" id="JAULSW010000001">
    <property type="protein sequence ID" value="KAK3394953.1"/>
    <property type="molecule type" value="Genomic_DNA"/>
</dbReference>
<name>A0AAE0P7S1_9PEZI</name>
<dbReference type="Proteomes" id="UP001285441">
    <property type="component" value="Unassembled WGS sequence"/>
</dbReference>
<feature type="transmembrane region" description="Helical" evidence="1">
    <location>
        <begin position="24"/>
        <end position="45"/>
    </location>
</feature>
<proteinExistence type="predicted"/>
<sequence>MVTYDDKPTPAGTPSSASIAARQFSSILLIALLYTAATPFSPFSWLLGPVANSGSYLFDRLLAGILLFCAFYFQWRLASLRRNLVIVLPLPGGETTRVRNGRLETVADPQIWLWQTKDYWHFALSEAAALLLAEFVAGEMIRRVIVSAVLLGVWVLGWSATPVSYKRWAWEHIKAYLFVLVLDEVRRIGWGGGGGGRRGRARW</sequence>
<comment type="caution">
    <text evidence="2">The sequence shown here is derived from an EMBL/GenBank/DDBJ whole genome shotgun (WGS) entry which is preliminary data.</text>
</comment>
<evidence type="ECO:0000313" key="3">
    <source>
        <dbReference type="Proteomes" id="UP001285441"/>
    </source>
</evidence>
<gene>
    <name evidence="2" type="ORF">B0H63DRAFT_62772</name>
</gene>
<dbReference type="AlphaFoldDB" id="A0AAE0P7S1"/>
<reference evidence="2" key="1">
    <citation type="journal article" date="2023" name="Mol. Phylogenet. Evol.">
        <title>Genome-scale phylogeny and comparative genomics of the fungal order Sordariales.</title>
        <authorList>
            <person name="Hensen N."/>
            <person name="Bonometti L."/>
            <person name="Westerberg I."/>
            <person name="Brannstrom I.O."/>
            <person name="Guillou S."/>
            <person name="Cros-Aarteil S."/>
            <person name="Calhoun S."/>
            <person name="Haridas S."/>
            <person name="Kuo A."/>
            <person name="Mondo S."/>
            <person name="Pangilinan J."/>
            <person name="Riley R."/>
            <person name="LaButti K."/>
            <person name="Andreopoulos B."/>
            <person name="Lipzen A."/>
            <person name="Chen C."/>
            <person name="Yan M."/>
            <person name="Daum C."/>
            <person name="Ng V."/>
            <person name="Clum A."/>
            <person name="Steindorff A."/>
            <person name="Ohm R.A."/>
            <person name="Martin F."/>
            <person name="Silar P."/>
            <person name="Natvig D.O."/>
            <person name="Lalanne C."/>
            <person name="Gautier V."/>
            <person name="Ament-Velasquez S.L."/>
            <person name="Kruys A."/>
            <person name="Hutchinson M.I."/>
            <person name="Powell A.J."/>
            <person name="Barry K."/>
            <person name="Miller A.N."/>
            <person name="Grigoriev I.V."/>
            <person name="Debuchy R."/>
            <person name="Gladieux P."/>
            <person name="Hiltunen Thoren M."/>
            <person name="Johannesson H."/>
        </authorList>
    </citation>
    <scope>NUCLEOTIDE SEQUENCE</scope>
    <source>
        <strain evidence="2">CBS 232.78</strain>
    </source>
</reference>
<keyword evidence="1" id="KW-0812">Transmembrane</keyword>
<keyword evidence="3" id="KW-1185">Reference proteome</keyword>
<keyword evidence="1" id="KW-1133">Transmembrane helix</keyword>
<evidence type="ECO:0000313" key="2">
    <source>
        <dbReference type="EMBL" id="KAK3394953.1"/>
    </source>
</evidence>
<keyword evidence="1" id="KW-0472">Membrane</keyword>
<reference evidence="2" key="2">
    <citation type="submission" date="2023-06" db="EMBL/GenBank/DDBJ databases">
        <authorList>
            <consortium name="Lawrence Berkeley National Laboratory"/>
            <person name="Haridas S."/>
            <person name="Hensen N."/>
            <person name="Bonometti L."/>
            <person name="Westerberg I."/>
            <person name="Brannstrom I.O."/>
            <person name="Guillou S."/>
            <person name="Cros-Aarteil S."/>
            <person name="Calhoun S."/>
            <person name="Kuo A."/>
            <person name="Mondo S."/>
            <person name="Pangilinan J."/>
            <person name="Riley R."/>
            <person name="LaButti K."/>
            <person name="Andreopoulos B."/>
            <person name="Lipzen A."/>
            <person name="Chen C."/>
            <person name="Yanf M."/>
            <person name="Daum C."/>
            <person name="Ng V."/>
            <person name="Clum A."/>
            <person name="Steindorff A."/>
            <person name="Ohm R."/>
            <person name="Martin F."/>
            <person name="Silar P."/>
            <person name="Natvig D."/>
            <person name="Lalanne C."/>
            <person name="Gautier V."/>
            <person name="Ament-velasquez S.L."/>
            <person name="Kruys A."/>
            <person name="Hutchinson M.I."/>
            <person name="Powell A.J."/>
            <person name="Barry K."/>
            <person name="Miller A.N."/>
            <person name="Grigoriev I.V."/>
            <person name="Debuchy R."/>
            <person name="Gladieux P."/>
            <person name="Thoren M.H."/>
            <person name="Johannesson H."/>
        </authorList>
    </citation>
    <scope>NUCLEOTIDE SEQUENCE</scope>
    <source>
        <strain evidence="2">CBS 232.78</strain>
    </source>
</reference>
<organism evidence="2 3">
    <name type="scientific">Podospora didyma</name>
    <dbReference type="NCBI Taxonomy" id="330526"/>
    <lineage>
        <taxon>Eukaryota</taxon>
        <taxon>Fungi</taxon>
        <taxon>Dikarya</taxon>
        <taxon>Ascomycota</taxon>
        <taxon>Pezizomycotina</taxon>
        <taxon>Sordariomycetes</taxon>
        <taxon>Sordariomycetidae</taxon>
        <taxon>Sordariales</taxon>
        <taxon>Podosporaceae</taxon>
        <taxon>Podospora</taxon>
    </lineage>
</organism>
<evidence type="ECO:0000256" key="1">
    <source>
        <dbReference type="SAM" id="Phobius"/>
    </source>
</evidence>